<dbReference type="InterPro" id="IPR011335">
    <property type="entry name" value="Restrct_endonuc-II-like"/>
</dbReference>
<dbReference type="Gene3D" id="3.40.960.10">
    <property type="entry name" value="VSR Endonuclease"/>
    <property type="match status" value="1"/>
</dbReference>
<protein>
    <submittedName>
        <fullName evidence="1">GTPase</fullName>
    </submittedName>
</protein>
<dbReference type="Proteomes" id="UP000235598">
    <property type="component" value="Unassembled WGS sequence"/>
</dbReference>
<dbReference type="OrthoDB" id="3173471at2"/>
<dbReference type="AlphaFoldDB" id="A0A2N6VMJ8"/>
<organism evidence="1 2">
    <name type="scientific">Brevibacterium paucivorans</name>
    <dbReference type="NCBI Taxonomy" id="170994"/>
    <lineage>
        <taxon>Bacteria</taxon>
        <taxon>Bacillati</taxon>
        <taxon>Actinomycetota</taxon>
        <taxon>Actinomycetes</taxon>
        <taxon>Micrococcales</taxon>
        <taxon>Brevibacteriaceae</taxon>
        <taxon>Brevibacterium</taxon>
    </lineage>
</organism>
<dbReference type="SUPFAM" id="SSF52980">
    <property type="entry name" value="Restriction endonuclease-like"/>
    <property type="match status" value="1"/>
</dbReference>
<dbReference type="EMBL" id="PNHK01000003">
    <property type="protein sequence ID" value="PMD05243.1"/>
    <property type="molecule type" value="Genomic_DNA"/>
</dbReference>
<sequence>MVTGNSAAYLRGLPVKLRPELDIAVPRKYNPIAVPHVKTFRMTDTTNVTKEGLRFHHLGGILHVIARQEPVENLVAVLDALMGPWRRPAELTRTKLDQLVAAGPKTYGWPKLKQASALARENVASPQETRLRLALVRAGLPEPVVAHPVWIERFGVHIHPDLAYPFAKIAIEYEGRHHFELTEQVLKDTERYYELGRLGWTVIRVTALHKLDSVVLKVRECLEV</sequence>
<name>A0A2N6VMJ8_9MICO</name>
<gene>
    <name evidence="1" type="ORF">CJ199_09190</name>
</gene>
<accession>A0A2N6VMJ8</accession>
<comment type="caution">
    <text evidence="1">The sequence shown here is derived from an EMBL/GenBank/DDBJ whole genome shotgun (WGS) entry which is preliminary data.</text>
</comment>
<proteinExistence type="predicted"/>
<reference evidence="1 2" key="1">
    <citation type="submission" date="2017-09" db="EMBL/GenBank/DDBJ databases">
        <title>Bacterial strain isolated from the female urinary microbiota.</title>
        <authorList>
            <person name="Thomas-White K."/>
            <person name="Kumar N."/>
            <person name="Forster S."/>
            <person name="Putonti C."/>
            <person name="Lawley T."/>
            <person name="Wolfe A.J."/>
        </authorList>
    </citation>
    <scope>NUCLEOTIDE SEQUENCE [LARGE SCALE GENOMIC DNA]</scope>
    <source>
        <strain evidence="1 2">UMB1301</strain>
    </source>
</reference>
<evidence type="ECO:0000313" key="2">
    <source>
        <dbReference type="Proteomes" id="UP000235598"/>
    </source>
</evidence>
<evidence type="ECO:0000313" key="1">
    <source>
        <dbReference type="EMBL" id="PMD05243.1"/>
    </source>
</evidence>